<reference evidence="5 6" key="1">
    <citation type="journal article" date="2015" name="Proc. Natl. Acad. Sci. U.S.A.">
        <title>The resurrection genome of Boea hygrometrica: A blueprint for survival of dehydration.</title>
        <authorList>
            <person name="Xiao L."/>
            <person name="Yang G."/>
            <person name="Zhang L."/>
            <person name="Yang X."/>
            <person name="Zhao S."/>
            <person name="Ji Z."/>
            <person name="Zhou Q."/>
            <person name="Hu M."/>
            <person name="Wang Y."/>
            <person name="Chen M."/>
            <person name="Xu Y."/>
            <person name="Jin H."/>
            <person name="Xiao X."/>
            <person name="Hu G."/>
            <person name="Bao F."/>
            <person name="Hu Y."/>
            <person name="Wan P."/>
            <person name="Li L."/>
            <person name="Deng X."/>
            <person name="Kuang T."/>
            <person name="Xiang C."/>
            <person name="Zhu J.K."/>
            <person name="Oliver M.J."/>
            <person name="He Y."/>
        </authorList>
    </citation>
    <scope>NUCLEOTIDE SEQUENCE [LARGE SCALE GENOMIC DNA]</scope>
    <source>
        <strain evidence="6">cv. XS01</strain>
    </source>
</reference>
<dbReference type="GO" id="GO:1900150">
    <property type="term" value="P:regulation of defense response to fungus"/>
    <property type="evidence" value="ECO:0007669"/>
    <property type="project" value="InterPro"/>
</dbReference>
<accession>A0A2Z7BBR9</accession>
<dbReference type="InterPro" id="IPR001680">
    <property type="entry name" value="WD40_rpt"/>
</dbReference>
<sequence length="1378" mass="154573">MAEAVKIRLVRCPKCAKLLTELPDLSLYKCGGCGAVLQAKRKVFLRDGLRGTPDDAKDVKTSAECDIGNISSIDMESVDGIERGDVENHNNKRLTSVGSSMSRFGNGEPQADSDASQRGKERTRRLGYYDDEKTPHTQDLVRHRNHDEFPDMNINRPEYGNFSQEQRRFGSFPYHGMGPSNYESNSHYEHIERTRFKDQGLYGFASVEKLEHDRVELLSKLDELKYQLNRSWDMDDKPNGRMVSPIPQESYGRLHSAYAQEGLNTSHGVNKMLLSANDLESPYFRHNHRPHPHMGRSDSGMQDSYSPRVFPPEFGGFRRTPRQSPYGHMHHPHHEHHPQHEDVRGYYSVASPDRMLHQHRQFLHRPSCACEHCCNRNLHVPPMIDHFKPLHQPYSHNINHHPDPTLQVSQGYSSRGSTFYSRRSPTLNSTDLDYENESLEGHRHRKVDVSHGRGRMCCPILGGAPFITCCNCFELLKLPRKHLSLAKQQKLKCGGCFSVIMFELGSKGYGVSVSSHGDPISTDLDVGFNKSDIKVCRSKCETTDKSDYDNPERQLDPPFVISSISVNQHNTHTNEKSNFNEPEKLLHPLSGNSNILTDNHNMTNEPNSDDLERLIDPTSKSNYDGFGKELDSLSSMSSTSVGQHFVETSQKSSLDESKKQVDPLCVMSTVSVGNHETETGKKLDYGESVKQLDSHITTPSYSTDEHITNTDQKYDDESGKQLDTHFATLRISDKDMTEGNLNLDKTEKPMNMSEKHDNLPEEFHLHYSDNNISSQFDEKDQCNRELKLDRATASQIAEYDSSKNNETGATINAFSNISTSNYTGEISEDDHPRVNINGDSFMVHGTEKSPDDTSDYDQSVEFNEARVFVNGHFIPNRDVKKAEKLAGPIQPGEYWYDIRAGFWGVMGRPCLGIIMPNIEEFNYPLVGNCAAGNTGVLVNGRELHQKDLDLLASRGLPILKYGSYIVDLSGKVVDAHTGEELDSLGKLAPTQARLEVYKCAYVGFSSTLMSEFDSVQMKLATARVWLRGKIVDLKTRNSRFRIQSTQCCRGETEMDKHILTLDKGTTCTAWNHSGQRLVAGLSDGTLSIYDSTDAASSVFYCSSRFKVQEASIVKLVWVPPEFGDAVACISANGALSLWEEAAGETEGSQWKLCKSFERNTSQVLDAQFGDCHTSLKLVAAFADGQVKIYDLLDMLDLAKWQLQAEFQNVVDVLSKFGNVSCLSASISWNPQKGEVKQSSFVLGFRSNMPSVNSPKVWEYDQDHQRWLPVAELSMSEDKSDQVHAVAWAPNIGRPYELIAVATQKGIGIWHLGSNPDADGRLSVNQVALLHGHDGEVWQMEWDMSGMTLATTGTDGVVRLWQANLNGVWHEQAVLAPES</sequence>
<dbReference type="PANTHER" id="PTHR31105:SF42">
    <property type="entry name" value="OS02G0258300 PROTEIN"/>
    <property type="match status" value="1"/>
</dbReference>
<feature type="repeat" description="WD" evidence="1">
    <location>
        <begin position="1329"/>
        <end position="1361"/>
    </location>
</feature>
<feature type="domain" description="Probable zinc-ribbon" evidence="3">
    <location>
        <begin position="461"/>
        <end position="504"/>
    </location>
</feature>
<evidence type="ECO:0000256" key="1">
    <source>
        <dbReference type="PROSITE-ProRule" id="PRU00221"/>
    </source>
</evidence>
<dbReference type="PANTHER" id="PTHR31105">
    <property type="entry name" value="EXTRA-LARGE G-PROTEIN-LIKE"/>
    <property type="match status" value="1"/>
</dbReference>
<proteinExistence type="predicted"/>
<dbReference type="InterPro" id="IPR036322">
    <property type="entry name" value="WD40_repeat_dom_sf"/>
</dbReference>
<dbReference type="Gene3D" id="2.130.10.10">
    <property type="entry name" value="YVTN repeat-like/Quinoprotein amine dehydrogenase"/>
    <property type="match status" value="1"/>
</dbReference>
<dbReference type="OrthoDB" id="364224at2759"/>
<evidence type="ECO:0000259" key="3">
    <source>
        <dbReference type="Pfam" id="PF11331"/>
    </source>
</evidence>
<dbReference type="EMBL" id="KV007465">
    <property type="protein sequence ID" value="KZV31515.1"/>
    <property type="molecule type" value="Genomic_DNA"/>
</dbReference>
<dbReference type="PROSITE" id="PS50082">
    <property type="entry name" value="WD_REPEATS_2"/>
    <property type="match status" value="1"/>
</dbReference>
<evidence type="ECO:0000259" key="4">
    <source>
        <dbReference type="Pfam" id="PF22910"/>
    </source>
</evidence>
<keyword evidence="6" id="KW-1185">Reference proteome</keyword>
<dbReference type="InterPro" id="IPR055126">
    <property type="entry name" value="EDR4-like_N"/>
</dbReference>
<dbReference type="Proteomes" id="UP000250235">
    <property type="component" value="Unassembled WGS sequence"/>
</dbReference>
<dbReference type="InterPro" id="IPR021480">
    <property type="entry name" value="Zinc_ribbon_12"/>
</dbReference>
<feature type="compositionally biased region" description="Polar residues" evidence="2">
    <location>
        <begin position="93"/>
        <end position="103"/>
    </location>
</feature>
<keyword evidence="1" id="KW-0853">WD repeat</keyword>
<name>A0A2Z7BBR9_9LAMI</name>
<feature type="domain" description="Enhanced disease resistance 4-like N-terminal" evidence="4">
    <location>
        <begin position="6"/>
        <end position="39"/>
    </location>
</feature>
<gene>
    <name evidence="5" type="ORF">F511_07366</name>
</gene>
<organism evidence="5 6">
    <name type="scientific">Dorcoceras hygrometricum</name>
    <dbReference type="NCBI Taxonomy" id="472368"/>
    <lineage>
        <taxon>Eukaryota</taxon>
        <taxon>Viridiplantae</taxon>
        <taxon>Streptophyta</taxon>
        <taxon>Embryophyta</taxon>
        <taxon>Tracheophyta</taxon>
        <taxon>Spermatophyta</taxon>
        <taxon>Magnoliopsida</taxon>
        <taxon>eudicotyledons</taxon>
        <taxon>Gunneridae</taxon>
        <taxon>Pentapetalae</taxon>
        <taxon>asterids</taxon>
        <taxon>lamiids</taxon>
        <taxon>Lamiales</taxon>
        <taxon>Gesneriaceae</taxon>
        <taxon>Didymocarpoideae</taxon>
        <taxon>Trichosporeae</taxon>
        <taxon>Loxocarpinae</taxon>
        <taxon>Dorcoceras</taxon>
    </lineage>
</organism>
<dbReference type="SUPFAM" id="SSF50978">
    <property type="entry name" value="WD40 repeat-like"/>
    <property type="match status" value="1"/>
</dbReference>
<dbReference type="Pfam" id="PF00400">
    <property type="entry name" value="WD40"/>
    <property type="match status" value="2"/>
</dbReference>
<dbReference type="InterPro" id="IPR015943">
    <property type="entry name" value="WD40/YVTN_repeat-like_dom_sf"/>
</dbReference>
<dbReference type="InterPro" id="IPR040244">
    <property type="entry name" value="EDR4-like"/>
</dbReference>
<dbReference type="Pfam" id="PF11331">
    <property type="entry name" value="Zn_ribbon_12"/>
    <property type="match status" value="1"/>
</dbReference>
<dbReference type="Pfam" id="PF22910">
    <property type="entry name" value="EDR4-like_1st"/>
    <property type="match status" value="1"/>
</dbReference>
<dbReference type="PROSITE" id="PS50294">
    <property type="entry name" value="WD_REPEATS_REGION"/>
    <property type="match status" value="1"/>
</dbReference>
<protein>
    <submittedName>
        <fullName evidence="5">Nucleoporin seh1-A-like</fullName>
    </submittedName>
</protein>
<evidence type="ECO:0000256" key="2">
    <source>
        <dbReference type="SAM" id="MobiDB-lite"/>
    </source>
</evidence>
<dbReference type="SMART" id="SM00320">
    <property type="entry name" value="WD40"/>
    <property type="match status" value="5"/>
</dbReference>
<feature type="region of interest" description="Disordered" evidence="2">
    <location>
        <begin position="83"/>
        <end position="126"/>
    </location>
</feature>
<feature type="compositionally biased region" description="Basic and acidic residues" evidence="2">
    <location>
        <begin position="703"/>
        <end position="719"/>
    </location>
</feature>
<evidence type="ECO:0000313" key="6">
    <source>
        <dbReference type="Proteomes" id="UP000250235"/>
    </source>
</evidence>
<evidence type="ECO:0000313" key="5">
    <source>
        <dbReference type="EMBL" id="KZV31515.1"/>
    </source>
</evidence>
<feature type="region of interest" description="Disordered" evidence="2">
    <location>
        <begin position="698"/>
        <end position="719"/>
    </location>
</feature>